<sequence>MRTRSCLALAVAAAATLALGAMPASASAPGQVAAATPVLTTGGAGGTAVAVGDVLVAPLASGTKATFYASATSTTGVTCGASQFTSRVTDNPAAPGTATESLTGQTFSSCTSNVTGVTSVKSLTVGNLPYGVAVSDAAGLPVTLTAGSAAPIQATAVLNSWFGTITCSYQLSGAFAGNADNVAHSLAFRNEHFVKSGGSGLCPGEGYFSATYGPVADSTQAGSPLVYVN</sequence>
<dbReference type="KEGG" id="kcm:ABWK59_04035"/>
<name>A0AAU8JS15_9ACTN</name>
<accession>A0AAU8JS15</accession>
<evidence type="ECO:0000313" key="2">
    <source>
        <dbReference type="EMBL" id="XCM78162.1"/>
    </source>
</evidence>
<evidence type="ECO:0000256" key="1">
    <source>
        <dbReference type="SAM" id="SignalP"/>
    </source>
</evidence>
<dbReference type="EMBL" id="CP159872">
    <property type="protein sequence ID" value="XCM78162.1"/>
    <property type="molecule type" value="Genomic_DNA"/>
</dbReference>
<dbReference type="RefSeq" id="WP_354637905.1">
    <property type="nucleotide sequence ID" value="NZ_CP159872.1"/>
</dbReference>
<feature type="signal peptide" evidence="1">
    <location>
        <begin position="1"/>
        <end position="26"/>
    </location>
</feature>
<protein>
    <submittedName>
        <fullName evidence="2">Tat pathway signal sequence domain protein</fullName>
    </submittedName>
</protein>
<keyword evidence="1" id="KW-0732">Signal</keyword>
<organism evidence="2">
    <name type="scientific">Kitasatospora camelliae</name>
    <dbReference type="NCBI Taxonomy" id="3156397"/>
    <lineage>
        <taxon>Bacteria</taxon>
        <taxon>Bacillati</taxon>
        <taxon>Actinomycetota</taxon>
        <taxon>Actinomycetes</taxon>
        <taxon>Kitasatosporales</taxon>
        <taxon>Streptomycetaceae</taxon>
        <taxon>Kitasatospora</taxon>
    </lineage>
</organism>
<proteinExistence type="predicted"/>
<reference evidence="2" key="1">
    <citation type="submission" date="2024-06" db="EMBL/GenBank/DDBJ databases">
        <title>The genome sequences of Kitasatospora sp. strain HUAS MG31.</title>
        <authorList>
            <person name="Mo P."/>
        </authorList>
    </citation>
    <scope>NUCLEOTIDE SEQUENCE</scope>
    <source>
        <strain evidence="2">HUAS MG31</strain>
    </source>
</reference>
<dbReference type="AlphaFoldDB" id="A0AAU8JS15"/>
<feature type="chain" id="PRO_5043616683" evidence="1">
    <location>
        <begin position="27"/>
        <end position="229"/>
    </location>
</feature>
<gene>
    <name evidence="2" type="ORF">ABWK59_04035</name>
</gene>